<protein>
    <recommendedName>
        <fullName evidence="2">C-type lectin domain-containing protein</fullName>
    </recommendedName>
</protein>
<dbReference type="InterPro" id="IPR016187">
    <property type="entry name" value="CTDL_fold"/>
</dbReference>
<keyword evidence="4" id="KW-1185">Reference proteome</keyword>
<dbReference type="PROSITE" id="PS50041">
    <property type="entry name" value="C_TYPE_LECTIN_2"/>
    <property type="match status" value="1"/>
</dbReference>
<dbReference type="PANTHER" id="PTHR22803">
    <property type="entry name" value="MANNOSE, PHOSPHOLIPASE, LECTIN RECEPTOR RELATED"/>
    <property type="match status" value="1"/>
</dbReference>
<dbReference type="InterPro" id="IPR001304">
    <property type="entry name" value="C-type_lectin-like"/>
</dbReference>
<gene>
    <name evidence="3" type="ORF">PEVE_00018493</name>
</gene>
<keyword evidence="1" id="KW-0732">Signal</keyword>
<evidence type="ECO:0000313" key="4">
    <source>
        <dbReference type="Proteomes" id="UP001159427"/>
    </source>
</evidence>
<name>A0ABN8S9J5_9CNID</name>
<evidence type="ECO:0000256" key="1">
    <source>
        <dbReference type="SAM" id="SignalP"/>
    </source>
</evidence>
<dbReference type="CDD" id="cd00037">
    <property type="entry name" value="CLECT"/>
    <property type="match status" value="1"/>
</dbReference>
<accession>A0ABN8S9J5</accession>
<comment type="caution">
    <text evidence="3">The sequence shown here is derived from an EMBL/GenBank/DDBJ whole genome shotgun (WGS) entry which is preliminary data.</text>
</comment>
<dbReference type="Proteomes" id="UP001159427">
    <property type="component" value="Unassembled WGS sequence"/>
</dbReference>
<dbReference type="InterPro" id="IPR016186">
    <property type="entry name" value="C-type_lectin-like/link_sf"/>
</dbReference>
<dbReference type="EMBL" id="CALNXI010002505">
    <property type="protein sequence ID" value="CAH3188386.1"/>
    <property type="molecule type" value="Genomic_DNA"/>
</dbReference>
<dbReference type="InterPro" id="IPR045860">
    <property type="entry name" value="Snake_toxin-like_sf"/>
</dbReference>
<sequence length="416" mass="47210">MTNIHLFVSLLLVTTISHAALNCPHGWTEFQRSCYKVMPQTENSKIFGGWLKASRACMGYGGYLVSMTSETEKEFVQNLSSSDLKSPQSAWIGLVHRLPKGIYSWSDGSSFNHSLSVEWYGNTTSKLNGNETKCVELLRDGWNLTECCKKTEHYICERPKGPLSCPRDHDEGHLNGLSCYYKHSTSKKTWEEAKKDCIASGSNLVKIDSTVNKTDTGFLTRLLETTNFREDIWIDQGNKSKLCGTISKTDNRKTDRDCGQRHAYLYGQFTAQGCISAELCRKLDNQKGLECCHGDLCNTAISCYRCENSSSLDECQENQDDVDCPIPVHYCARIRYESTTREGKIQRTYRKGCVTKDQCNANATSGNIVDCCKGDKCNTSKKKLFFILRNSILFNLVPRDVSFSKWRRHIRKREDP</sequence>
<evidence type="ECO:0000313" key="3">
    <source>
        <dbReference type="EMBL" id="CAH3188386.1"/>
    </source>
</evidence>
<dbReference type="Pfam" id="PF00059">
    <property type="entry name" value="Lectin_C"/>
    <property type="match status" value="1"/>
</dbReference>
<dbReference type="Gene3D" id="3.10.100.10">
    <property type="entry name" value="Mannose-Binding Protein A, subunit A"/>
    <property type="match status" value="2"/>
</dbReference>
<dbReference type="SUPFAM" id="SSF57302">
    <property type="entry name" value="Snake toxin-like"/>
    <property type="match status" value="1"/>
</dbReference>
<feature type="chain" id="PRO_5046297001" description="C-type lectin domain-containing protein" evidence="1">
    <location>
        <begin position="20"/>
        <end position="416"/>
    </location>
</feature>
<feature type="domain" description="C-type lectin" evidence="2">
    <location>
        <begin position="30"/>
        <end position="157"/>
    </location>
</feature>
<dbReference type="SUPFAM" id="SSF56436">
    <property type="entry name" value="C-type lectin-like"/>
    <property type="match status" value="2"/>
</dbReference>
<dbReference type="SMART" id="SM00034">
    <property type="entry name" value="CLECT"/>
    <property type="match status" value="1"/>
</dbReference>
<reference evidence="3 4" key="1">
    <citation type="submission" date="2022-05" db="EMBL/GenBank/DDBJ databases">
        <authorList>
            <consortium name="Genoscope - CEA"/>
            <person name="William W."/>
        </authorList>
    </citation>
    <scope>NUCLEOTIDE SEQUENCE [LARGE SCALE GENOMIC DNA]</scope>
</reference>
<feature type="signal peptide" evidence="1">
    <location>
        <begin position="1"/>
        <end position="19"/>
    </location>
</feature>
<dbReference type="InterPro" id="IPR050111">
    <property type="entry name" value="C-type_lectin/snaclec_domain"/>
</dbReference>
<organism evidence="3 4">
    <name type="scientific">Porites evermanni</name>
    <dbReference type="NCBI Taxonomy" id="104178"/>
    <lineage>
        <taxon>Eukaryota</taxon>
        <taxon>Metazoa</taxon>
        <taxon>Cnidaria</taxon>
        <taxon>Anthozoa</taxon>
        <taxon>Hexacorallia</taxon>
        <taxon>Scleractinia</taxon>
        <taxon>Fungiina</taxon>
        <taxon>Poritidae</taxon>
        <taxon>Porites</taxon>
    </lineage>
</organism>
<dbReference type="Gene3D" id="2.10.60.10">
    <property type="entry name" value="CD59"/>
    <property type="match status" value="1"/>
</dbReference>
<proteinExistence type="predicted"/>
<evidence type="ECO:0000259" key="2">
    <source>
        <dbReference type="PROSITE" id="PS50041"/>
    </source>
</evidence>